<dbReference type="SUPFAM" id="SSF53474">
    <property type="entry name" value="alpha/beta-Hydrolases"/>
    <property type="match status" value="1"/>
</dbReference>
<dbReference type="OrthoDB" id="9808398at2"/>
<organism evidence="3 4">
    <name type="scientific">Cephaloticoccus capnophilus</name>
    <dbReference type="NCBI Taxonomy" id="1548208"/>
    <lineage>
        <taxon>Bacteria</taxon>
        <taxon>Pseudomonadati</taxon>
        <taxon>Verrucomicrobiota</taxon>
        <taxon>Opitutia</taxon>
        <taxon>Opitutales</taxon>
        <taxon>Opitutaceae</taxon>
        <taxon>Cephaloticoccus</taxon>
    </lineage>
</organism>
<dbReference type="EMBL" id="LSZP01000062">
    <property type="protein sequence ID" value="KXU34038.1"/>
    <property type="molecule type" value="Genomic_DNA"/>
</dbReference>
<dbReference type="InterPro" id="IPR000073">
    <property type="entry name" value="AB_hydrolase_1"/>
</dbReference>
<evidence type="ECO:0000313" key="3">
    <source>
        <dbReference type="EMBL" id="KXU34038.1"/>
    </source>
</evidence>
<dbReference type="STRING" id="1548208.AXK12_08040"/>
<evidence type="ECO:0000259" key="2">
    <source>
        <dbReference type="Pfam" id="PF00561"/>
    </source>
</evidence>
<dbReference type="Pfam" id="PF00561">
    <property type="entry name" value="Abhydrolase_1"/>
    <property type="match status" value="1"/>
</dbReference>
<dbReference type="RefSeq" id="WP_068713350.1">
    <property type="nucleotide sequence ID" value="NZ_LSZP01000062.1"/>
</dbReference>
<evidence type="ECO:0000256" key="1">
    <source>
        <dbReference type="ARBA" id="ARBA00022801"/>
    </source>
</evidence>
<dbReference type="Proteomes" id="UP000071392">
    <property type="component" value="Unassembled WGS sequence"/>
</dbReference>
<sequence length="292" mass="32090">MTETVALFHRDLGENRAGAVAEGEGERPPLILLHGLLGSSRNWQAVGRDLAQSAAAWPGQEAASECAAGSEARVRVFALDARNHGQSPHSDSMDHASMAEDLRAWLDSQKISEPVDLLGHSMGGRTAMAFACRYPERVRRLIVVDTAPRAYEWAGGRPEFAAMNALDLRTLSSRAEAERVMEPRVPDWGMRKFLTTNLERDEEGQWRWSINLAGITAALPALEASPLAAGECFEGEAHFIVCGRSPYVRAEDHALIREHFPAAQITVLPDSGHNPHMEAREAFLRTILRIIA</sequence>
<protein>
    <recommendedName>
        <fullName evidence="2">AB hydrolase-1 domain-containing protein</fullName>
    </recommendedName>
</protein>
<dbReference type="InterPro" id="IPR029058">
    <property type="entry name" value="AB_hydrolase_fold"/>
</dbReference>
<dbReference type="PANTHER" id="PTHR46118:SF4">
    <property type="entry name" value="PROTEIN ABHD11"/>
    <property type="match status" value="1"/>
</dbReference>
<dbReference type="AlphaFoldDB" id="A0A139SHI6"/>
<keyword evidence="4" id="KW-1185">Reference proteome</keyword>
<evidence type="ECO:0000313" key="4">
    <source>
        <dbReference type="Proteomes" id="UP000071392"/>
    </source>
</evidence>
<dbReference type="Gene3D" id="3.40.50.1820">
    <property type="entry name" value="alpha/beta hydrolase"/>
    <property type="match status" value="1"/>
</dbReference>
<dbReference type="PRINTS" id="PR00111">
    <property type="entry name" value="ABHYDROLASE"/>
</dbReference>
<dbReference type="GO" id="GO:0016787">
    <property type="term" value="F:hydrolase activity"/>
    <property type="evidence" value="ECO:0007669"/>
    <property type="project" value="UniProtKB-KW"/>
</dbReference>
<reference evidence="3 4" key="1">
    <citation type="submission" date="2016-02" db="EMBL/GenBank/DDBJ databases">
        <authorList>
            <person name="Wen L."/>
            <person name="He K."/>
            <person name="Yang H."/>
        </authorList>
    </citation>
    <scope>NUCLEOTIDE SEQUENCE [LARGE SCALE GENOMIC DNA]</scope>
    <source>
        <strain evidence="3 4">CV41</strain>
    </source>
</reference>
<name>A0A139SHI6_9BACT</name>
<accession>A0A139SHI6</accession>
<dbReference type="PANTHER" id="PTHR46118">
    <property type="entry name" value="PROTEIN ABHD11"/>
    <property type="match status" value="1"/>
</dbReference>
<keyword evidence="1" id="KW-0378">Hydrolase</keyword>
<gene>
    <name evidence="3" type="ORF">AXK12_08040</name>
</gene>
<proteinExistence type="predicted"/>
<feature type="domain" description="AB hydrolase-1" evidence="2">
    <location>
        <begin position="28"/>
        <end position="278"/>
    </location>
</feature>
<comment type="caution">
    <text evidence="3">The sequence shown here is derived from an EMBL/GenBank/DDBJ whole genome shotgun (WGS) entry which is preliminary data.</text>
</comment>